<comment type="function">
    <text evidence="7">Plays a role in the transport of magnesium and cobalt ions.</text>
</comment>
<dbReference type="PANTHER" id="PTHR22777">
    <property type="entry name" value="HEMOLYSIN-RELATED"/>
    <property type="match status" value="1"/>
</dbReference>
<evidence type="ECO:0000256" key="5">
    <source>
        <dbReference type="ARBA" id="ARBA00023122"/>
    </source>
</evidence>
<evidence type="ECO:0000256" key="6">
    <source>
        <dbReference type="ARBA" id="ARBA00023285"/>
    </source>
</evidence>
<evidence type="ECO:0000313" key="12">
    <source>
        <dbReference type="Proteomes" id="UP000054858"/>
    </source>
</evidence>
<comment type="caution">
    <text evidence="11">The sequence shown here is derived from an EMBL/GenBank/DDBJ whole genome shotgun (WGS) entry which is preliminary data.</text>
</comment>
<dbReference type="PROSITE" id="PS51371">
    <property type="entry name" value="CBS"/>
    <property type="match status" value="2"/>
</dbReference>
<dbReference type="AlphaFoldDB" id="A0A0W0X074"/>
<name>A0A0W0X074_9GAMM</name>
<proteinExistence type="inferred from homology"/>
<keyword evidence="4" id="KW-0460">Magnesium</keyword>
<dbReference type="InterPro" id="IPR036318">
    <property type="entry name" value="FAD-bd_PCMH-like_sf"/>
</dbReference>
<dbReference type="FunFam" id="3.10.580.10:FF:000002">
    <property type="entry name" value="Magnesium/cobalt efflux protein CorC"/>
    <property type="match status" value="1"/>
</dbReference>
<dbReference type="InterPro" id="IPR046342">
    <property type="entry name" value="CBS_dom_sf"/>
</dbReference>
<dbReference type="EMBL" id="LNYP01000029">
    <property type="protein sequence ID" value="KTD37894.1"/>
    <property type="molecule type" value="Genomic_DNA"/>
</dbReference>
<evidence type="ECO:0000256" key="7">
    <source>
        <dbReference type="ARBA" id="ARBA00037273"/>
    </source>
</evidence>
<dbReference type="InterPro" id="IPR016169">
    <property type="entry name" value="FAD-bd_PCMH_sub2"/>
</dbReference>
<dbReference type="Pfam" id="PF21917">
    <property type="entry name" value="NMB0537_N"/>
    <property type="match status" value="1"/>
</dbReference>
<dbReference type="Pfam" id="PF03471">
    <property type="entry name" value="CorC_HlyC"/>
    <property type="match status" value="1"/>
</dbReference>
<dbReference type="Pfam" id="PF00571">
    <property type="entry name" value="CBS"/>
    <property type="match status" value="2"/>
</dbReference>
<dbReference type="GO" id="GO:0005886">
    <property type="term" value="C:plasma membrane"/>
    <property type="evidence" value="ECO:0007669"/>
    <property type="project" value="TreeGrafter"/>
</dbReference>
<dbReference type="Gene3D" id="3.30.465.10">
    <property type="match status" value="1"/>
</dbReference>
<dbReference type="SUPFAM" id="SSF56176">
    <property type="entry name" value="FAD-binding/transporter-associated domain-like"/>
    <property type="match status" value="1"/>
</dbReference>
<dbReference type="SMART" id="SM00116">
    <property type="entry name" value="CBS"/>
    <property type="match status" value="2"/>
</dbReference>
<dbReference type="SMART" id="SM01091">
    <property type="entry name" value="CorC_HlyC"/>
    <property type="match status" value="1"/>
</dbReference>
<evidence type="ECO:0000256" key="9">
    <source>
        <dbReference type="PROSITE-ProRule" id="PRU00703"/>
    </source>
</evidence>
<dbReference type="CDD" id="cd04590">
    <property type="entry name" value="CBS_pair_CorC_HlyC_assoc"/>
    <property type="match status" value="1"/>
</dbReference>
<evidence type="ECO:0000313" key="11">
    <source>
        <dbReference type="EMBL" id="KTD37894.1"/>
    </source>
</evidence>
<keyword evidence="5 9" id="KW-0129">CBS domain</keyword>
<dbReference type="InterPro" id="IPR054115">
    <property type="entry name" value="CorC_N"/>
</dbReference>
<dbReference type="RefSeq" id="WP_025385865.1">
    <property type="nucleotide sequence ID" value="NZ_KV441806.1"/>
</dbReference>
<keyword evidence="2" id="KW-0813">Transport</keyword>
<protein>
    <recommendedName>
        <fullName evidence="8">Magnesium and cobalt efflux protein CorC</fullName>
    </recommendedName>
</protein>
<sequence>MSKEEDSNWFIRLKQFLQVEPQNKEQLISLLRDAQIRSLIDAETLAMIEGVILFSQMKVRDIMLPKKQMTCISQDAELHEVIDIVTQSGHSRFPVTGDSKDDIIGILHAKDLLRFQAQQNLAFDLLDIVRQVTFVPESKRLDSLLSEFRRNRNHMAIVVDEYGAVAGFVTLEDIIEQIIGDIEDEFDIDEEAYIKAHGDAHYIVKAHTPIEEFNEQLHAHFSDESYDTIGGIVMANFGYLPKRGEVITIDQFEFKILNADARRIKLLECFDQRHKQVLLKEIGQ</sequence>
<dbReference type="PANTHER" id="PTHR22777:SF27">
    <property type="entry name" value="MAGNESIUM AND COBALT EFFLUX PROTEIN CORC"/>
    <property type="match status" value="1"/>
</dbReference>
<dbReference type="Gene3D" id="3.10.580.10">
    <property type="entry name" value="CBS-domain"/>
    <property type="match status" value="1"/>
</dbReference>
<evidence type="ECO:0000256" key="8">
    <source>
        <dbReference type="ARBA" id="ARBA00040729"/>
    </source>
</evidence>
<dbReference type="Proteomes" id="UP000054858">
    <property type="component" value="Unassembled WGS sequence"/>
</dbReference>
<accession>A0A0W0X074</accession>
<dbReference type="SUPFAM" id="SSF54631">
    <property type="entry name" value="CBS-domain pair"/>
    <property type="match status" value="1"/>
</dbReference>
<organism evidence="11 12">
    <name type="scientific">Legionella oakridgensis</name>
    <dbReference type="NCBI Taxonomy" id="29423"/>
    <lineage>
        <taxon>Bacteria</taxon>
        <taxon>Pseudomonadati</taxon>
        <taxon>Pseudomonadota</taxon>
        <taxon>Gammaproteobacteria</taxon>
        <taxon>Legionellales</taxon>
        <taxon>Legionellaceae</taxon>
        <taxon>Legionella</taxon>
    </lineage>
</organism>
<evidence type="ECO:0000256" key="4">
    <source>
        <dbReference type="ARBA" id="ARBA00022842"/>
    </source>
</evidence>
<evidence type="ECO:0000256" key="2">
    <source>
        <dbReference type="ARBA" id="ARBA00022448"/>
    </source>
</evidence>
<keyword evidence="3" id="KW-0677">Repeat</keyword>
<dbReference type="GO" id="GO:0050660">
    <property type="term" value="F:flavin adenine dinucleotide binding"/>
    <property type="evidence" value="ECO:0007669"/>
    <property type="project" value="InterPro"/>
</dbReference>
<keyword evidence="6" id="KW-0170">Cobalt</keyword>
<dbReference type="InterPro" id="IPR000644">
    <property type="entry name" value="CBS_dom"/>
</dbReference>
<evidence type="ECO:0000259" key="10">
    <source>
        <dbReference type="PROSITE" id="PS51371"/>
    </source>
</evidence>
<dbReference type="InterPro" id="IPR005170">
    <property type="entry name" value="Transptr-assoc_dom"/>
</dbReference>
<evidence type="ECO:0000256" key="1">
    <source>
        <dbReference type="ARBA" id="ARBA00006337"/>
    </source>
</evidence>
<comment type="similarity">
    <text evidence="1">Belongs to the UPF0053 family.</text>
</comment>
<dbReference type="InterPro" id="IPR044751">
    <property type="entry name" value="Ion_transp-like_CBS"/>
</dbReference>
<gene>
    <name evidence="11" type="ORF">Loak_1570</name>
</gene>
<feature type="domain" description="CBS" evidence="10">
    <location>
        <begin position="63"/>
        <end position="125"/>
    </location>
</feature>
<reference evidence="11 12" key="1">
    <citation type="submission" date="2015-11" db="EMBL/GenBank/DDBJ databases">
        <title>Genomic analysis of 38 Legionella species identifies large and diverse effector repertoires.</title>
        <authorList>
            <person name="Burstein D."/>
            <person name="Amaro F."/>
            <person name="Zusman T."/>
            <person name="Lifshitz Z."/>
            <person name="Cohen O."/>
            <person name="Gilbert J.A."/>
            <person name="Pupko T."/>
            <person name="Shuman H.A."/>
            <person name="Segal G."/>
        </authorList>
    </citation>
    <scope>NUCLEOTIDE SEQUENCE [LARGE SCALE GENOMIC DNA]</scope>
    <source>
        <strain evidence="11 12">Oak Ridge-10</strain>
    </source>
</reference>
<evidence type="ECO:0000256" key="3">
    <source>
        <dbReference type="ARBA" id="ARBA00022737"/>
    </source>
</evidence>
<feature type="domain" description="CBS" evidence="10">
    <location>
        <begin position="128"/>
        <end position="185"/>
    </location>
</feature>
<dbReference type="PATRIC" id="fig|29423.5.peg.1645"/>